<reference evidence="8 9" key="1">
    <citation type="submission" date="2023-01" db="EMBL/GenBank/DDBJ databases">
        <title>Novel species of the genus Vogesella isolated from rivers.</title>
        <authorList>
            <person name="Lu H."/>
        </authorList>
    </citation>
    <scope>NUCLEOTIDE SEQUENCE [LARGE SCALE GENOMIC DNA]</scope>
    <source>
        <strain evidence="8 9">SH7W</strain>
    </source>
</reference>
<comment type="caution">
    <text evidence="8">The sequence shown here is derived from an EMBL/GenBank/DDBJ whole genome shotgun (WGS) entry which is preliminary data.</text>
</comment>
<dbReference type="InterPro" id="IPR005768">
    <property type="entry name" value="Lys_Arg_Orn-bd"/>
</dbReference>
<dbReference type="PANTHER" id="PTHR35936:SF13">
    <property type="entry name" value="HISTIDINE-BINDING PERIPLASMIC PROTEIN"/>
    <property type="match status" value="1"/>
</dbReference>
<feature type="signal peptide" evidence="6">
    <location>
        <begin position="1"/>
        <end position="19"/>
    </location>
</feature>
<dbReference type="InterPro" id="IPR001638">
    <property type="entry name" value="Solute-binding_3/MltF_N"/>
</dbReference>
<keyword evidence="9" id="KW-1185">Reference proteome</keyword>
<gene>
    <name evidence="8" type="ORF">PQU93_07890</name>
</gene>
<comment type="subcellular location">
    <subcellularLocation>
        <location evidence="1">Periplasm</location>
    </subcellularLocation>
</comment>
<feature type="domain" description="Solute-binding protein family 3/N-terminal" evidence="7">
    <location>
        <begin position="24"/>
        <end position="252"/>
    </location>
</feature>
<accession>A0ABT5I3U3</accession>
<evidence type="ECO:0000313" key="9">
    <source>
        <dbReference type="Proteomes" id="UP001221566"/>
    </source>
</evidence>
<evidence type="ECO:0000256" key="6">
    <source>
        <dbReference type="SAM" id="SignalP"/>
    </source>
</evidence>
<evidence type="ECO:0000256" key="5">
    <source>
        <dbReference type="ARBA" id="ARBA00022764"/>
    </source>
</evidence>
<evidence type="ECO:0000259" key="7">
    <source>
        <dbReference type="SMART" id="SM00062"/>
    </source>
</evidence>
<evidence type="ECO:0000256" key="3">
    <source>
        <dbReference type="ARBA" id="ARBA00022448"/>
    </source>
</evidence>
<dbReference type="NCBIfam" id="TIGR01096">
    <property type="entry name" value="3A0103s03R"/>
    <property type="match status" value="1"/>
</dbReference>
<dbReference type="CDD" id="cd13703">
    <property type="entry name" value="PBP2_HisJ_LAO"/>
    <property type="match status" value="1"/>
</dbReference>
<evidence type="ECO:0000256" key="1">
    <source>
        <dbReference type="ARBA" id="ARBA00004418"/>
    </source>
</evidence>
<dbReference type="Proteomes" id="UP001221566">
    <property type="component" value="Unassembled WGS sequence"/>
</dbReference>
<keyword evidence="3" id="KW-0813">Transport</keyword>
<dbReference type="SMART" id="SM00062">
    <property type="entry name" value="PBPb"/>
    <property type="match status" value="1"/>
</dbReference>
<evidence type="ECO:0000256" key="2">
    <source>
        <dbReference type="ARBA" id="ARBA00010333"/>
    </source>
</evidence>
<feature type="chain" id="PRO_5046036460" evidence="6">
    <location>
        <begin position="20"/>
        <end position="256"/>
    </location>
</feature>
<dbReference type="PANTHER" id="PTHR35936">
    <property type="entry name" value="MEMBRANE-BOUND LYTIC MUREIN TRANSGLYCOSYLASE F"/>
    <property type="match status" value="1"/>
</dbReference>
<dbReference type="SUPFAM" id="SSF53850">
    <property type="entry name" value="Periplasmic binding protein-like II"/>
    <property type="match status" value="1"/>
</dbReference>
<dbReference type="Gene3D" id="3.40.190.10">
    <property type="entry name" value="Periplasmic binding protein-like II"/>
    <property type="match status" value="2"/>
</dbReference>
<dbReference type="Pfam" id="PF00497">
    <property type="entry name" value="SBP_bac_3"/>
    <property type="match status" value="1"/>
</dbReference>
<organism evidence="8 9">
    <name type="scientific">Vogesella indigofera</name>
    <name type="common">Pseudomonas indigofera</name>
    <dbReference type="NCBI Taxonomy" id="45465"/>
    <lineage>
        <taxon>Bacteria</taxon>
        <taxon>Pseudomonadati</taxon>
        <taxon>Pseudomonadota</taxon>
        <taxon>Betaproteobacteria</taxon>
        <taxon>Neisseriales</taxon>
        <taxon>Chromobacteriaceae</taxon>
        <taxon>Vogesella</taxon>
    </lineage>
</organism>
<keyword evidence="4 6" id="KW-0732">Signal</keyword>
<comment type="similarity">
    <text evidence="2">Belongs to the bacterial solute-binding protein 3 family.</text>
</comment>
<protein>
    <submittedName>
        <fullName evidence="8">ABC transporter substrate-binding protein</fullName>
    </submittedName>
</protein>
<evidence type="ECO:0000313" key="8">
    <source>
        <dbReference type="EMBL" id="MDC7690703.1"/>
    </source>
</evidence>
<proteinExistence type="inferred from homology"/>
<name>A0ABT5I3U3_VOGIN</name>
<dbReference type="RefSeq" id="WP_272802934.1">
    <property type="nucleotide sequence ID" value="NZ_JAQQKY010000004.1"/>
</dbReference>
<sequence>MKKALVVLAVACAAGSAVAKPGDVIKFGTSPAYAPFEYKTATGIAGFDVDLGNEICRRLQAKCVWVENDFDGLIPALKARKFDAILASMNITEARKKQIAFSDKIYNSPTRMVARKGGKLQPTAASLKGLRVGVQQGTVQESYAKKRWEAAGVNVVAYQNQEQVYQDLTSGRIQASLQDAVEAEYGLLKSSKGANFEFAGATLKDPEIFGVGAGIGLRQEDEALRKDINRALAEMLKDGGYQKIAGKYFSFDIYNN</sequence>
<keyword evidence="5" id="KW-0574">Periplasm</keyword>
<dbReference type="EMBL" id="JAQQKY010000004">
    <property type="protein sequence ID" value="MDC7690703.1"/>
    <property type="molecule type" value="Genomic_DNA"/>
</dbReference>
<evidence type="ECO:0000256" key="4">
    <source>
        <dbReference type="ARBA" id="ARBA00022729"/>
    </source>
</evidence>